<evidence type="ECO:0000256" key="2">
    <source>
        <dbReference type="ARBA" id="ARBA00023015"/>
    </source>
</evidence>
<keyword evidence="3" id="KW-0238">DNA-binding</keyword>
<dbReference type="Gene3D" id="3.40.50.1360">
    <property type="match status" value="1"/>
</dbReference>
<accession>A0A2W1L8M4</accession>
<dbReference type="InterPro" id="IPR048715">
    <property type="entry name" value="CggR_N"/>
</dbReference>
<dbReference type="InterPro" id="IPR007324">
    <property type="entry name" value="Sugar-bd_dom_put"/>
</dbReference>
<dbReference type="RefSeq" id="WP_111146808.1">
    <property type="nucleotide sequence ID" value="NZ_QKRB01000044.1"/>
</dbReference>
<dbReference type="InterPro" id="IPR036390">
    <property type="entry name" value="WH_DNA-bd_sf"/>
</dbReference>
<dbReference type="Proteomes" id="UP000249522">
    <property type="component" value="Unassembled WGS sequence"/>
</dbReference>
<evidence type="ECO:0000313" key="7">
    <source>
        <dbReference type="EMBL" id="PZD95179.1"/>
    </source>
</evidence>
<keyword evidence="4" id="KW-0804">Transcription</keyword>
<evidence type="ECO:0000259" key="5">
    <source>
        <dbReference type="Pfam" id="PF04198"/>
    </source>
</evidence>
<dbReference type="Pfam" id="PF21715">
    <property type="entry name" value="CggR_N"/>
    <property type="match status" value="1"/>
</dbReference>
<organism evidence="7 8">
    <name type="scientific">Paenibacillus sambharensis</name>
    <dbReference type="NCBI Taxonomy" id="1803190"/>
    <lineage>
        <taxon>Bacteria</taxon>
        <taxon>Bacillati</taxon>
        <taxon>Bacillota</taxon>
        <taxon>Bacilli</taxon>
        <taxon>Bacillales</taxon>
        <taxon>Paenibacillaceae</taxon>
        <taxon>Paenibacillus</taxon>
    </lineage>
</organism>
<dbReference type="PANTHER" id="PTHR34294:SF5">
    <property type="entry name" value="CENTRAL GLYCOLYTIC GENES REGULATOR"/>
    <property type="match status" value="1"/>
</dbReference>
<comment type="similarity">
    <text evidence="1">Belongs to the SorC transcriptional regulatory family.</text>
</comment>
<dbReference type="GO" id="GO:0030246">
    <property type="term" value="F:carbohydrate binding"/>
    <property type="evidence" value="ECO:0007669"/>
    <property type="project" value="InterPro"/>
</dbReference>
<dbReference type="AlphaFoldDB" id="A0A2W1L8M4"/>
<gene>
    <name evidence="7" type="ORF">DNH61_11500</name>
</gene>
<keyword evidence="2" id="KW-0805">Transcription regulation</keyword>
<evidence type="ECO:0000259" key="6">
    <source>
        <dbReference type="Pfam" id="PF21715"/>
    </source>
</evidence>
<dbReference type="EMBL" id="QKRB01000044">
    <property type="protein sequence ID" value="PZD95179.1"/>
    <property type="molecule type" value="Genomic_DNA"/>
</dbReference>
<dbReference type="Gene3D" id="1.10.10.10">
    <property type="entry name" value="Winged helix-like DNA-binding domain superfamily/Winged helix DNA-binding domain"/>
    <property type="match status" value="1"/>
</dbReference>
<evidence type="ECO:0000256" key="3">
    <source>
        <dbReference type="ARBA" id="ARBA00023125"/>
    </source>
</evidence>
<evidence type="ECO:0000313" key="8">
    <source>
        <dbReference type="Proteomes" id="UP000249522"/>
    </source>
</evidence>
<sequence>MRPFIELQQQLVPDLLYVMKKRYAILNRILSSDVVGRRALATSLSMTERVLRAETDFLKAQGLLESNASGMRITEAGRQLVEALDPMVKDLFGLSELESRIQAYYGLEQVIIVPGDSDTSPQAKRELGRAGAHTLQRFLKPDDVVAVTGGSTLAAMAGQMSPAPQLRGVQFVPARGGLGESLDYQANTIASALAKQVGAGYRLLHVPDHLSEEAYNSLMQEPNVREVVGVIRRARIVVHGIGDAIVMARRRKVDQQTIDEIRSEGALAEALGYYFDRSGSVIHRMSTVGLRIDDLSSADKVIAVAGGSSKGEAIAAVLLFGQADVLVTDEGAARELEFIMNREEIGERPE</sequence>
<keyword evidence="8" id="KW-1185">Reference proteome</keyword>
<evidence type="ECO:0000256" key="4">
    <source>
        <dbReference type="ARBA" id="ARBA00023163"/>
    </source>
</evidence>
<dbReference type="InterPro" id="IPR036388">
    <property type="entry name" value="WH-like_DNA-bd_sf"/>
</dbReference>
<dbReference type="GO" id="GO:0003677">
    <property type="term" value="F:DNA binding"/>
    <property type="evidence" value="ECO:0007669"/>
    <property type="project" value="UniProtKB-KW"/>
</dbReference>
<feature type="domain" description="CggR N-terminal DNA binding" evidence="6">
    <location>
        <begin position="18"/>
        <end position="87"/>
    </location>
</feature>
<dbReference type="SUPFAM" id="SSF46785">
    <property type="entry name" value="Winged helix' DNA-binding domain"/>
    <property type="match status" value="1"/>
</dbReference>
<dbReference type="SUPFAM" id="SSF100950">
    <property type="entry name" value="NagB/RpiA/CoA transferase-like"/>
    <property type="match status" value="1"/>
</dbReference>
<dbReference type="Pfam" id="PF04198">
    <property type="entry name" value="Sugar-bind"/>
    <property type="match status" value="1"/>
</dbReference>
<dbReference type="InterPro" id="IPR037171">
    <property type="entry name" value="NagB/RpiA_transferase-like"/>
</dbReference>
<reference evidence="7 8" key="1">
    <citation type="submission" date="2018-06" db="EMBL/GenBank/DDBJ databases">
        <title>Paenibacillus imtechensis sp. nov.</title>
        <authorList>
            <person name="Pinnaka A.K."/>
            <person name="Singh H."/>
            <person name="Kaur M."/>
        </authorList>
    </citation>
    <scope>NUCLEOTIDE SEQUENCE [LARGE SCALE GENOMIC DNA]</scope>
    <source>
        <strain evidence="7 8">SMB1</strain>
    </source>
</reference>
<evidence type="ECO:0000256" key="1">
    <source>
        <dbReference type="ARBA" id="ARBA00010466"/>
    </source>
</evidence>
<dbReference type="OrthoDB" id="9793820at2"/>
<protein>
    <submittedName>
        <fullName evidence="7">Uncharacterized protein</fullName>
    </submittedName>
</protein>
<comment type="caution">
    <text evidence="7">The sequence shown here is derived from an EMBL/GenBank/DDBJ whole genome shotgun (WGS) entry which is preliminary data.</text>
</comment>
<feature type="domain" description="Sugar-binding" evidence="5">
    <location>
        <begin position="90"/>
        <end position="336"/>
    </location>
</feature>
<dbReference type="InterPro" id="IPR051054">
    <property type="entry name" value="SorC_transcr_regulators"/>
</dbReference>
<proteinExistence type="inferred from homology"/>
<name>A0A2W1L8M4_9BACL</name>
<dbReference type="PANTHER" id="PTHR34294">
    <property type="entry name" value="TRANSCRIPTIONAL REGULATOR-RELATED"/>
    <property type="match status" value="1"/>
</dbReference>